<dbReference type="InterPro" id="IPR007612">
    <property type="entry name" value="LOR"/>
</dbReference>
<keyword evidence="3" id="KW-1185">Reference proteome</keyword>
<dbReference type="SUPFAM" id="SSF54518">
    <property type="entry name" value="Tubby C-terminal domain-like"/>
    <property type="match status" value="1"/>
</dbReference>
<accession>A0A835HG37</accession>
<dbReference type="EMBL" id="JADFTS010000007">
    <property type="protein sequence ID" value="KAF9597732.1"/>
    <property type="molecule type" value="Genomic_DNA"/>
</dbReference>
<dbReference type="Proteomes" id="UP000631114">
    <property type="component" value="Unassembled WGS sequence"/>
</dbReference>
<dbReference type="OrthoDB" id="97518at2759"/>
<evidence type="ECO:0000313" key="3">
    <source>
        <dbReference type="Proteomes" id="UP000631114"/>
    </source>
</evidence>
<reference evidence="2 3" key="1">
    <citation type="submission" date="2020-10" db="EMBL/GenBank/DDBJ databases">
        <title>The Coptis chinensis genome and diversification of protoberbering-type alkaloids.</title>
        <authorList>
            <person name="Wang B."/>
            <person name="Shu S."/>
            <person name="Song C."/>
            <person name="Liu Y."/>
        </authorList>
    </citation>
    <scope>NUCLEOTIDE SEQUENCE [LARGE SCALE GENOMIC DNA]</scope>
    <source>
        <strain evidence="2">HL-2020</strain>
        <tissue evidence="2">Leaf</tissue>
    </source>
</reference>
<comment type="caution">
    <text evidence="2">The sequence shown here is derived from an EMBL/GenBank/DDBJ whole genome shotgun (WGS) entry which is preliminary data.</text>
</comment>
<proteinExistence type="inferred from homology"/>
<dbReference type="Gene3D" id="2.40.160.200">
    <property type="entry name" value="LURP1-related"/>
    <property type="match status" value="1"/>
</dbReference>
<evidence type="ECO:0000313" key="2">
    <source>
        <dbReference type="EMBL" id="KAF9597732.1"/>
    </source>
</evidence>
<dbReference type="PANTHER" id="PTHR31087:SF85">
    <property type="entry name" value="PROTEIN LURP-ONE-RELATED 7"/>
    <property type="match status" value="1"/>
</dbReference>
<dbReference type="InterPro" id="IPR025659">
    <property type="entry name" value="Tubby-like_C"/>
</dbReference>
<name>A0A835HG37_9MAGN</name>
<organism evidence="2 3">
    <name type="scientific">Coptis chinensis</name>
    <dbReference type="NCBI Taxonomy" id="261450"/>
    <lineage>
        <taxon>Eukaryota</taxon>
        <taxon>Viridiplantae</taxon>
        <taxon>Streptophyta</taxon>
        <taxon>Embryophyta</taxon>
        <taxon>Tracheophyta</taxon>
        <taxon>Spermatophyta</taxon>
        <taxon>Magnoliopsida</taxon>
        <taxon>Ranunculales</taxon>
        <taxon>Ranunculaceae</taxon>
        <taxon>Coptidoideae</taxon>
        <taxon>Coptis</taxon>
    </lineage>
</organism>
<sequence length="224" mass="24503">MASAVMGLLDPTMITQAASITNGAIDLLNQATNATNQNQVVVVDAKFCASSPTDLVVKKMALGDYEIKNVSGNVVFKVKAEFPYYQGRRVLSDASGVPILSMARKLPSAHNRWQVYRGNSKDPREVIFTAKQPSVVQLSTEIEVFLVDNKEENISDYNAKGSLIGRSCTIYKAETNTIIAQNQQKLNISGVVLGRNTFMVTVYPQVDQAFIAALIVLLDTMCIH</sequence>
<dbReference type="Pfam" id="PF04525">
    <property type="entry name" value="LOR"/>
    <property type="match status" value="1"/>
</dbReference>
<evidence type="ECO:0000256" key="1">
    <source>
        <dbReference type="ARBA" id="ARBA00005437"/>
    </source>
</evidence>
<dbReference type="AlphaFoldDB" id="A0A835HG37"/>
<gene>
    <name evidence="2" type="ORF">IFM89_021219</name>
</gene>
<dbReference type="InterPro" id="IPR038595">
    <property type="entry name" value="LOR_sf"/>
</dbReference>
<dbReference type="PANTHER" id="PTHR31087">
    <property type="match status" value="1"/>
</dbReference>
<protein>
    <submittedName>
        <fullName evidence="2">Uncharacterized protein</fullName>
    </submittedName>
</protein>
<comment type="similarity">
    <text evidence="1">Belongs to the LOR family.</text>
</comment>